<name>A0A1H3IT79_9BACT</name>
<organism evidence="1 2">
    <name type="scientific">Hymenobacter psychrophilus</name>
    <dbReference type="NCBI Taxonomy" id="651662"/>
    <lineage>
        <taxon>Bacteria</taxon>
        <taxon>Pseudomonadati</taxon>
        <taxon>Bacteroidota</taxon>
        <taxon>Cytophagia</taxon>
        <taxon>Cytophagales</taxon>
        <taxon>Hymenobacteraceae</taxon>
        <taxon>Hymenobacter</taxon>
    </lineage>
</organism>
<gene>
    <name evidence="1" type="ORF">SAMN04488069_107119</name>
</gene>
<accession>A0A1H3IT79</accession>
<sequence length="82" mass="9288">MEVRIRGRSGTGRLIELLRPGKERWELPLPAEMDQGMVTPALADYVTAQYLTQMPQEGIRLGWETIYALILTALSEALDQEE</sequence>
<evidence type="ECO:0000313" key="1">
    <source>
        <dbReference type="EMBL" id="SDY30064.1"/>
    </source>
</evidence>
<dbReference type="EMBL" id="FNOV01000007">
    <property type="protein sequence ID" value="SDY30064.1"/>
    <property type="molecule type" value="Genomic_DNA"/>
</dbReference>
<keyword evidence="2" id="KW-1185">Reference proteome</keyword>
<dbReference type="AlphaFoldDB" id="A0A1H3IT79"/>
<protein>
    <submittedName>
        <fullName evidence="1">Uncharacterized protein</fullName>
    </submittedName>
</protein>
<dbReference type="Proteomes" id="UP000199249">
    <property type="component" value="Unassembled WGS sequence"/>
</dbReference>
<evidence type="ECO:0000313" key="2">
    <source>
        <dbReference type="Proteomes" id="UP000199249"/>
    </source>
</evidence>
<reference evidence="2" key="1">
    <citation type="submission" date="2016-10" db="EMBL/GenBank/DDBJ databases">
        <authorList>
            <person name="Varghese N."/>
            <person name="Submissions S."/>
        </authorList>
    </citation>
    <scope>NUCLEOTIDE SEQUENCE [LARGE SCALE GENOMIC DNA]</scope>
    <source>
        <strain evidence="2">CGMCC 1.8975</strain>
    </source>
</reference>
<proteinExistence type="predicted"/>